<dbReference type="Proteomes" id="UP000054166">
    <property type="component" value="Unassembled WGS sequence"/>
</dbReference>
<organism evidence="1 2">
    <name type="scientific">Piloderma croceum (strain F 1598)</name>
    <dbReference type="NCBI Taxonomy" id="765440"/>
    <lineage>
        <taxon>Eukaryota</taxon>
        <taxon>Fungi</taxon>
        <taxon>Dikarya</taxon>
        <taxon>Basidiomycota</taxon>
        <taxon>Agaricomycotina</taxon>
        <taxon>Agaricomycetes</taxon>
        <taxon>Agaricomycetidae</taxon>
        <taxon>Atheliales</taxon>
        <taxon>Atheliaceae</taxon>
        <taxon>Piloderma</taxon>
    </lineage>
</organism>
<accession>A0A0C3F0A1</accession>
<proteinExistence type="predicted"/>
<reference evidence="1 2" key="1">
    <citation type="submission" date="2014-04" db="EMBL/GenBank/DDBJ databases">
        <authorList>
            <consortium name="DOE Joint Genome Institute"/>
            <person name="Kuo A."/>
            <person name="Tarkka M."/>
            <person name="Buscot F."/>
            <person name="Kohler A."/>
            <person name="Nagy L.G."/>
            <person name="Floudas D."/>
            <person name="Copeland A."/>
            <person name="Barry K.W."/>
            <person name="Cichocki N."/>
            <person name="Veneault-Fourrey C."/>
            <person name="LaButti K."/>
            <person name="Lindquist E.A."/>
            <person name="Lipzen A."/>
            <person name="Lundell T."/>
            <person name="Morin E."/>
            <person name="Murat C."/>
            <person name="Sun H."/>
            <person name="Tunlid A."/>
            <person name="Henrissat B."/>
            <person name="Grigoriev I.V."/>
            <person name="Hibbett D.S."/>
            <person name="Martin F."/>
            <person name="Nordberg H.P."/>
            <person name="Cantor M.N."/>
            <person name="Hua S.X."/>
        </authorList>
    </citation>
    <scope>NUCLEOTIDE SEQUENCE [LARGE SCALE GENOMIC DNA]</scope>
    <source>
        <strain evidence="1 2">F 1598</strain>
    </source>
</reference>
<dbReference type="InParanoid" id="A0A0C3F0A1"/>
<reference evidence="2" key="2">
    <citation type="submission" date="2015-01" db="EMBL/GenBank/DDBJ databases">
        <title>Evolutionary Origins and Diversification of the Mycorrhizal Mutualists.</title>
        <authorList>
            <consortium name="DOE Joint Genome Institute"/>
            <consortium name="Mycorrhizal Genomics Consortium"/>
            <person name="Kohler A."/>
            <person name="Kuo A."/>
            <person name="Nagy L.G."/>
            <person name="Floudas D."/>
            <person name="Copeland A."/>
            <person name="Barry K.W."/>
            <person name="Cichocki N."/>
            <person name="Veneault-Fourrey C."/>
            <person name="LaButti K."/>
            <person name="Lindquist E.A."/>
            <person name="Lipzen A."/>
            <person name="Lundell T."/>
            <person name="Morin E."/>
            <person name="Murat C."/>
            <person name="Riley R."/>
            <person name="Ohm R."/>
            <person name="Sun H."/>
            <person name="Tunlid A."/>
            <person name="Henrissat B."/>
            <person name="Grigoriev I.V."/>
            <person name="Hibbett D.S."/>
            <person name="Martin F."/>
        </authorList>
    </citation>
    <scope>NUCLEOTIDE SEQUENCE [LARGE SCALE GENOMIC DNA]</scope>
    <source>
        <strain evidence="2">F 1598</strain>
    </source>
</reference>
<dbReference type="HOGENOM" id="CLU_183425_1_0_1"/>
<gene>
    <name evidence="1" type="ORF">PILCRDRAFT_81155</name>
</gene>
<name>A0A0C3F0A1_PILCF</name>
<dbReference type="OrthoDB" id="1681765at2759"/>
<dbReference type="EMBL" id="KN833083">
    <property type="protein sequence ID" value="KIM73396.1"/>
    <property type="molecule type" value="Genomic_DNA"/>
</dbReference>
<sequence>MLFSPVNTEELFNLPHMMAQNVIEQIFGVLKRCFHILVCPPEVDMVWQAILPAVLVAIHNFI</sequence>
<protein>
    <recommendedName>
        <fullName evidence="3">DDE Tnp4 domain-containing protein</fullName>
    </recommendedName>
</protein>
<keyword evidence="2" id="KW-1185">Reference proteome</keyword>
<dbReference type="AlphaFoldDB" id="A0A0C3F0A1"/>
<evidence type="ECO:0000313" key="2">
    <source>
        <dbReference type="Proteomes" id="UP000054166"/>
    </source>
</evidence>
<dbReference type="STRING" id="765440.A0A0C3F0A1"/>
<evidence type="ECO:0000313" key="1">
    <source>
        <dbReference type="EMBL" id="KIM73396.1"/>
    </source>
</evidence>
<evidence type="ECO:0008006" key="3">
    <source>
        <dbReference type="Google" id="ProtNLM"/>
    </source>
</evidence>